<dbReference type="PIRSF" id="PIRSF500061">
    <property type="entry name" value="GOGAT_lg2_archl"/>
    <property type="match status" value="1"/>
</dbReference>
<reference evidence="7 8" key="1">
    <citation type="journal article" date="2020" name="Cell Host Microbe">
        <title>Functional and Genomic Variation between Human-Derived Isolates of Lachnospiraceae Reveals Inter- and Intra-Species Diversity.</title>
        <authorList>
            <person name="Sorbara M.T."/>
            <person name="Littmann E.R."/>
            <person name="Fontana E."/>
            <person name="Moody T.U."/>
            <person name="Kohout C.E."/>
            <person name="Gjonbalaj M."/>
            <person name="Eaton V."/>
            <person name="Seok R."/>
            <person name="Leiner I.M."/>
            <person name="Pamer E.G."/>
        </authorList>
    </citation>
    <scope>NUCLEOTIDE SEQUENCE [LARGE SCALE GENOMIC DNA]</scope>
    <source>
        <strain evidence="7 8">MSK.1.17</strain>
    </source>
</reference>
<dbReference type="PIRSF" id="PIRSF006429">
    <property type="entry name" value="GOGAT_lg_2"/>
    <property type="match status" value="1"/>
</dbReference>
<evidence type="ECO:0000256" key="2">
    <source>
        <dbReference type="ARBA" id="ARBA00023002"/>
    </source>
</evidence>
<dbReference type="InterPro" id="IPR002932">
    <property type="entry name" value="Glu_synthdom"/>
</dbReference>
<gene>
    <name evidence="7" type="ORF">G5B36_08360</name>
    <name evidence="6" type="ORF">L0N08_03100</name>
</gene>
<evidence type="ECO:0000256" key="3">
    <source>
        <dbReference type="PIRNR" id="PIRNR006429"/>
    </source>
</evidence>
<feature type="compositionally biased region" description="Basic and acidic residues" evidence="4">
    <location>
        <begin position="80"/>
        <end position="93"/>
    </location>
</feature>
<dbReference type="SUPFAM" id="SSF51395">
    <property type="entry name" value="FMN-linked oxidoreductases"/>
    <property type="match status" value="1"/>
</dbReference>
<dbReference type="InterPro" id="IPR013785">
    <property type="entry name" value="Aldolase_TIM"/>
</dbReference>
<evidence type="ECO:0000313" key="7">
    <source>
        <dbReference type="EMBL" id="NSJ48716.1"/>
    </source>
</evidence>
<dbReference type="EMBL" id="JAAITT010000009">
    <property type="protein sequence ID" value="NSJ48716.1"/>
    <property type="molecule type" value="Genomic_DNA"/>
</dbReference>
<keyword evidence="8" id="KW-1185">Reference proteome</keyword>
<dbReference type="CDD" id="cd02808">
    <property type="entry name" value="GltS_FMN"/>
    <property type="match status" value="1"/>
</dbReference>
<dbReference type="InterPro" id="IPR024188">
    <property type="entry name" value="GltB"/>
</dbReference>
<sequence length="525" mass="56067">MAVYRCRFCGSVYDEEKEGTKVSELKVCPVCRVASDKMVPADGGAKKTASDEGTSGGPVPAEHVQPAPGPAAHSPAAHVQPEHGPAEHNHRMEPAASNMDGTPPVQAGAASAVRVPGEALPYDPEYARVGTDSRYMDEIHEMAVKGQSIIAAMGTQMPMPGWDDILFLGAQLNPMPLDEHAPVKTETIIGKHARKPMVLEHPVYISHMSFGALSKETKIALAKGSAAVHTAMCSGEGGILPEERDAAYRYIFEYVPNLYSVTEENLKKADAIEIKIGQGTKPGMGGHLPGNKVTPEIAAVRNKPLGQDVISPSRFPGIDTKEDLKALVAKLREESDGRPIGIKIAAGRIERDLEYCVFAEPDFITIDGRGGATGASPKLIRDAASVPTIYALYRARKYLDETGADIDLVITGGLRVSSDFAKALAMGADAVAIASAALIAAACQQYRICGTGMCPVGVATQDGNLRRRLPEEAAAMRVANFLHVSLDEIKTFARITGHDDIHDMDVDDLCTINREISEFTNISHA</sequence>
<feature type="domain" description="Rubredoxin-like" evidence="5">
    <location>
        <begin position="1"/>
        <end position="41"/>
    </location>
</feature>
<keyword evidence="2" id="KW-0560">Oxidoreductase</keyword>
<name>A0AAX1SHZ3_9FIRM</name>
<evidence type="ECO:0000256" key="4">
    <source>
        <dbReference type="SAM" id="MobiDB-lite"/>
    </source>
</evidence>
<organism evidence="6 9">
    <name type="scientific">Enterocloster aldenensis</name>
    <dbReference type="NCBI Taxonomy" id="358742"/>
    <lineage>
        <taxon>Bacteria</taxon>
        <taxon>Bacillati</taxon>
        <taxon>Bacillota</taxon>
        <taxon>Clostridia</taxon>
        <taxon>Lachnospirales</taxon>
        <taxon>Lachnospiraceae</taxon>
        <taxon>Enterocloster</taxon>
    </lineage>
</organism>
<comment type="caution">
    <text evidence="6">The sequence shown here is derived from an EMBL/GenBank/DDBJ whole genome shotgun (WGS) entry which is preliminary data.</text>
</comment>
<evidence type="ECO:0000313" key="9">
    <source>
        <dbReference type="Proteomes" id="UP001299608"/>
    </source>
</evidence>
<dbReference type="PROSITE" id="PS50903">
    <property type="entry name" value="RUBREDOXIN_LIKE"/>
    <property type="match status" value="1"/>
</dbReference>
<dbReference type="GO" id="GO:0006537">
    <property type="term" value="P:glutamate biosynthetic process"/>
    <property type="evidence" value="ECO:0007669"/>
    <property type="project" value="InterPro"/>
</dbReference>
<dbReference type="GO" id="GO:0005506">
    <property type="term" value="F:iron ion binding"/>
    <property type="evidence" value="ECO:0007669"/>
    <property type="project" value="InterPro"/>
</dbReference>
<dbReference type="Proteomes" id="UP000669239">
    <property type="component" value="Unassembled WGS sequence"/>
</dbReference>
<dbReference type="Proteomes" id="UP001299608">
    <property type="component" value="Unassembled WGS sequence"/>
</dbReference>
<dbReference type="SUPFAM" id="SSF57802">
    <property type="entry name" value="Rubredoxin-like"/>
    <property type="match status" value="1"/>
</dbReference>
<dbReference type="InterPro" id="IPR043578">
    <property type="entry name" value="GltB_archl_type"/>
</dbReference>
<dbReference type="EMBL" id="JAKNGE010000003">
    <property type="protein sequence ID" value="MCG4744394.1"/>
    <property type="molecule type" value="Genomic_DNA"/>
</dbReference>
<evidence type="ECO:0000256" key="1">
    <source>
        <dbReference type="ARBA" id="ARBA00009716"/>
    </source>
</evidence>
<accession>A0AAX1SHZ3</accession>
<evidence type="ECO:0000313" key="8">
    <source>
        <dbReference type="Proteomes" id="UP000669239"/>
    </source>
</evidence>
<dbReference type="AlphaFoldDB" id="A0AAX1SHZ3"/>
<dbReference type="PANTHER" id="PTHR43819">
    <property type="entry name" value="ARCHAEAL-TYPE GLUTAMATE SYNTHASE [NADPH]"/>
    <property type="match status" value="1"/>
</dbReference>
<dbReference type="GO" id="GO:0015930">
    <property type="term" value="F:glutamate synthase activity"/>
    <property type="evidence" value="ECO:0007669"/>
    <property type="project" value="InterPro"/>
</dbReference>
<dbReference type="InterPro" id="IPR024934">
    <property type="entry name" value="Rubredoxin-like_dom"/>
</dbReference>
<protein>
    <submittedName>
        <fullName evidence="7">FMN-binding glutamate synthase family protein</fullName>
    </submittedName>
    <submittedName>
        <fullName evidence="6">Glutamate synthase-related protein</fullName>
    </submittedName>
</protein>
<comment type="similarity">
    <text evidence="1 3">Belongs to the glutamate synthase family.</text>
</comment>
<dbReference type="Gene3D" id="3.20.20.70">
    <property type="entry name" value="Aldolase class I"/>
    <property type="match status" value="1"/>
</dbReference>
<reference evidence="7" key="2">
    <citation type="submission" date="2020-02" db="EMBL/GenBank/DDBJ databases">
        <authorList>
            <person name="Littmann E."/>
            <person name="Sorbara M."/>
        </authorList>
    </citation>
    <scope>NUCLEOTIDE SEQUENCE</scope>
    <source>
        <strain evidence="7">MSK.1.17</strain>
    </source>
</reference>
<feature type="region of interest" description="Disordered" evidence="4">
    <location>
        <begin position="40"/>
        <end position="110"/>
    </location>
</feature>
<dbReference type="PANTHER" id="PTHR43819:SF1">
    <property type="entry name" value="ARCHAEAL-TYPE GLUTAMATE SYNTHASE [NADPH]"/>
    <property type="match status" value="1"/>
</dbReference>
<evidence type="ECO:0000259" key="5">
    <source>
        <dbReference type="PROSITE" id="PS50903"/>
    </source>
</evidence>
<proteinExistence type="inferred from homology"/>
<dbReference type="Pfam" id="PF01645">
    <property type="entry name" value="Glu_synthase"/>
    <property type="match status" value="1"/>
</dbReference>
<dbReference type="RefSeq" id="WP_117560170.1">
    <property type="nucleotide sequence ID" value="NZ_JAAITT010000009.1"/>
</dbReference>
<reference evidence="6" key="3">
    <citation type="submission" date="2022-01" db="EMBL/GenBank/DDBJ databases">
        <title>Collection of gut derived symbiotic bacterial strains cultured from healthy donors.</title>
        <authorList>
            <person name="Lin H."/>
            <person name="Kohout C."/>
            <person name="Waligurski E."/>
            <person name="Pamer E.G."/>
        </authorList>
    </citation>
    <scope>NUCLEOTIDE SEQUENCE</scope>
    <source>
        <strain evidence="6">DFI.6.55</strain>
    </source>
</reference>
<evidence type="ECO:0000313" key="6">
    <source>
        <dbReference type="EMBL" id="MCG4744394.1"/>
    </source>
</evidence>